<name>A0ABT8YGR5_9HYPH</name>
<sequence length="390" mass="43134">MTDKAVAGPMDVAAARALLAEISAGEPNIPATDANLPIALYGAGNLGRMARGVLTSEGIEIGFAVDRNAAALEADPVWSGIRLFHPDEVPAALKASHHLLVTVATAPYRPIERDLEARGFLHVSPFYDYFERNRRRHPLANGWFAEPFSAEDCAEIDRALTTLADDRSRANLLQFIAWRRQRVEWTFEAGPVTGSDRFFIPELLAALPDHPRYLDCGAHHGDTIAAFDQTMQGRWEEIVAIEPDPDNLVHLHARLQTLAGRDRIKVHPLALGSKAGRERFFSGAGYASQISEHGAIWTDVVPLDSLALAPNFVKLHLEGHELEALKGSVETLTRHRPVIAATVYHNADGLWRTAHWLTQHLADYRLLFRLHSWCGTGAVLYAIPAERWSA</sequence>
<keyword evidence="2" id="KW-0808">Transferase</keyword>
<dbReference type="InterPro" id="IPR006342">
    <property type="entry name" value="FkbM_mtfrase"/>
</dbReference>
<dbReference type="InterPro" id="IPR029063">
    <property type="entry name" value="SAM-dependent_MTases_sf"/>
</dbReference>
<dbReference type="SUPFAM" id="SSF53335">
    <property type="entry name" value="S-adenosyl-L-methionine-dependent methyltransferases"/>
    <property type="match status" value="1"/>
</dbReference>
<dbReference type="NCBIfam" id="TIGR01444">
    <property type="entry name" value="fkbM_fam"/>
    <property type="match status" value="1"/>
</dbReference>
<reference evidence="2" key="1">
    <citation type="journal article" date="2015" name="Int. J. Syst. Evol. Microbiol.">
        <title>Rhizobium alvei sp. nov., isolated from a freshwater river.</title>
        <authorList>
            <person name="Sheu S.Y."/>
            <person name="Huang H.W."/>
            <person name="Young C.C."/>
            <person name="Chen W.M."/>
        </authorList>
    </citation>
    <scope>NUCLEOTIDE SEQUENCE</scope>
    <source>
        <strain evidence="2">TNR-22</strain>
    </source>
</reference>
<dbReference type="Gene3D" id="3.40.50.150">
    <property type="entry name" value="Vaccinia Virus protein VP39"/>
    <property type="match status" value="1"/>
</dbReference>
<reference evidence="2" key="2">
    <citation type="submission" date="2023-07" db="EMBL/GenBank/DDBJ databases">
        <authorList>
            <person name="Shen H."/>
        </authorList>
    </citation>
    <scope>NUCLEOTIDE SEQUENCE</scope>
    <source>
        <strain evidence="2">TNR-22</strain>
    </source>
</reference>
<dbReference type="Pfam" id="PF05050">
    <property type="entry name" value="Methyltransf_21"/>
    <property type="match status" value="1"/>
</dbReference>
<evidence type="ECO:0000313" key="2">
    <source>
        <dbReference type="EMBL" id="MDO6962469.1"/>
    </source>
</evidence>
<keyword evidence="3" id="KW-1185">Reference proteome</keyword>
<evidence type="ECO:0000313" key="3">
    <source>
        <dbReference type="Proteomes" id="UP001174932"/>
    </source>
</evidence>
<protein>
    <submittedName>
        <fullName evidence="2">FkbM family methyltransferase</fullName>
    </submittedName>
</protein>
<keyword evidence="2" id="KW-0489">Methyltransferase</keyword>
<evidence type="ECO:0000259" key="1">
    <source>
        <dbReference type="Pfam" id="PF05050"/>
    </source>
</evidence>
<feature type="domain" description="Methyltransferase FkbM" evidence="1">
    <location>
        <begin position="215"/>
        <end position="351"/>
    </location>
</feature>
<dbReference type="GO" id="GO:0032259">
    <property type="term" value="P:methylation"/>
    <property type="evidence" value="ECO:0007669"/>
    <property type="project" value="UniProtKB-KW"/>
</dbReference>
<gene>
    <name evidence="2" type="ORF">Q4481_00790</name>
</gene>
<dbReference type="GO" id="GO:0008168">
    <property type="term" value="F:methyltransferase activity"/>
    <property type="evidence" value="ECO:0007669"/>
    <property type="project" value="UniProtKB-KW"/>
</dbReference>
<dbReference type="EMBL" id="JAUOZU010000001">
    <property type="protein sequence ID" value="MDO6962469.1"/>
    <property type="molecule type" value="Genomic_DNA"/>
</dbReference>
<organism evidence="2 3">
    <name type="scientific">Rhizobium alvei</name>
    <dbReference type="NCBI Taxonomy" id="1132659"/>
    <lineage>
        <taxon>Bacteria</taxon>
        <taxon>Pseudomonadati</taxon>
        <taxon>Pseudomonadota</taxon>
        <taxon>Alphaproteobacteria</taxon>
        <taxon>Hyphomicrobiales</taxon>
        <taxon>Rhizobiaceae</taxon>
        <taxon>Rhizobium/Agrobacterium group</taxon>
        <taxon>Rhizobium</taxon>
    </lineage>
</organism>
<dbReference type="RefSeq" id="WP_304374298.1">
    <property type="nucleotide sequence ID" value="NZ_JAUOZU010000001.1"/>
</dbReference>
<accession>A0ABT8YGR5</accession>
<proteinExistence type="predicted"/>
<comment type="caution">
    <text evidence="2">The sequence shown here is derived from an EMBL/GenBank/DDBJ whole genome shotgun (WGS) entry which is preliminary data.</text>
</comment>
<dbReference type="Proteomes" id="UP001174932">
    <property type="component" value="Unassembled WGS sequence"/>
</dbReference>